<dbReference type="InterPro" id="IPR021353">
    <property type="entry name" value="DUF2972"/>
</dbReference>
<accession>A0ABY2TKT7</accession>
<keyword evidence="2" id="KW-1185">Reference proteome</keyword>
<reference evidence="1 2" key="1">
    <citation type="submission" date="2018-05" db="EMBL/GenBank/DDBJ databases">
        <title>Novel Campyloabacter and Helicobacter Species and Strains.</title>
        <authorList>
            <person name="Mannion A.J."/>
            <person name="Shen Z."/>
            <person name="Fox J.G."/>
        </authorList>
    </citation>
    <scope>NUCLEOTIDE SEQUENCE [LARGE SCALE GENOMIC DNA]</scope>
    <source>
        <strain evidence="2">MIT10-5678</strain>
    </source>
</reference>
<protein>
    <recommendedName>
        <fullName evidence="3">DUF2972 domain-containing protein</fullName>
    </recommendedName>
</protein>
<gene>
    <name evidence="1" type="ORF">CQA75_02270</name>
</gene>
<evidence type="ECO:0000313" key="1">
    <source>
        <dbReference type="EMBL" id="TKX34467.1"/>
    </source>
</evidence>
<evidence type="ECO:0000313" key="2">
    <source>
        <dbReference type="Proteomes" id="UP000309584"/>
    </source>
</evidence>
<sequence>MLLFLKNNHFLRTKFMQIMNLNHLSYIKQHRPDIVASWKYYQEFKKMCEELDD</sequence>
<evidence type="ECO:0008006" key="3">
    <source>
        <dbReference type="Google" id="ProtNLM"/>
    </source>
</evidence>
<dbReference type="Pfam" id="PF11186">
    <property type="entry name" value="DUF2972"/>
    <property type="match status" value="1"/>
</dbReference>
<dbReference type="EMBL" id="NXLY01000003">
    <property type="protein sequence ID" value="TKX34467.1"/>
    <property type="molecule type" value="Genomic_DNA"/>
</dbReference>
<name>A0ABY2TKT7_9BACT</name>
<organism evidence="1 2">
    <name type="scientific">Campylobacter taeniopygiae</name>
    <dbReference type="NCBI Taxonomy" id="2510188"/>
    <lineage>
        <taxon>Bacteria</taxon>
        <taxon>Pseudomonadati</taxon>
        <taxon>Campylobacterota</taxon>
        <taxon>Epsilonproteobacteria</taxon>
        <taxon>Campylobacterales</taxon>
        <taxon>Campylobacteraceae</taxon>
        <taxon>Campylobacter</taxon>
    </lineage>
</organism>
<dbReference type="Proteomes" id="UP000309584">
    <property type="component" value="Unassembled WGS sequence"/>
</dbReference>
<comment type="caution">
    <text evidence="1">The sequence shown here is derived from an EMBL/GenBank/DDBJ whole genome shotgun (WGS) entry which is preliminary data.</text>
</comment>
<proteinExistence type="predicted"/>